<organism evidence="1 2">
    <name type="scientific">Streptococcus suis</name>
    <dbReference type="NCBI Taxonomy" id="1307"/>
    <lineage>
        <taxon>Bacteria</taxon>
        <taxon>Bacillati</taxon>
        <taxon>Bacillota</taxon>
        <taxon>Bacilli</taxon>
        <taxon>Lactobacillales</taxon>
        <taxon>Streptococcaceae</taxon>
        <taxon>Streptococcus</taxon>
    </lineage>
</organism>
<gene>
    <name evidence="1" type="ORF">ERS132414_02130</name>
</gene>
<sequence>MSKMKELNRLIHDMEETAKYYLRLVDEFKKLLSSEEGTVTKPDQSKPEPKKEIQLEDVRAVLAMKAKDGYKNEVRALLNAHGASSLSALDPKHFAAVLEEAGGFGND</sequence>
<dbReference type="RefSeq" id="WP_044777628.1">
    <property type="nucleotide sequence ID" value="NZ_CEDY01000212.1"/>
</dbReference>
<reference evidence="1 2" key="1">
    <citation type="submission" date="2016-02" db="EMBL/GenBank/DDBJ databases">
        <authorList>
            <consortium name="Pathogen Informatics"/>
        </authorList>
    </citation>
    <scope>NUCLEOTIDE SEQUENCE [LARGE SCALE GENOMIC DNA]</scope>
    <source>
        <strain evidence="1 2">LSS52</strain>
    </source>
</reference>
<dbReference type="AlphaFoldDB" id="A0A0Z8H8D0"/>
<evidence type="ECO:0000313" key="1">
    <source>
        <dbReference type="EMBL" id="CYV12595.1"/>
    </source>
</evidence>
<evidence type="ECO:0000313" key="2">
    <source>
        <dbReference type="Proteomes" id="UP000072794"/>
    </source>
</evidence>
<accession>A0A0Z8H8D0</accession>
<proteinExistence type="predicted"/>
<dbReference type="EMBL" id="FIHA01000060">
    <property type="protein sequence ID" value="CYV12595.1"/>
    <property type="molecule type" value="Genomic_DNA"/>
</dbReference>
<protein>
    <submittedName>
        <fullName evidence="1">Phage protein</fullName>
    </submittedName>
</protein>
<name>A0A0Z8H8D0_STRSU</name>
<dbReference type="Proteomes" id="UP000072794">
    <property type="component" value="Unassembled WGS sequence"/>
</dbReference>